<reference evidence="1" key="1">
    <citation type="journal article" date="2013" name="ISME J.">
        <title>Previously unknown and highly divergent ssDNA viruses populate the oceans.</title>
        <authorList>
            <person name="Labonte J.M."/>
            <person name="Suttle C.A."/>
        </authorList>
    </citation>
    <scope>NUCLEOTIDE SEQUENCE</scope>
</reference>
<sequence length="290" mass="32480">MDAFNYKNKIFRDIIMPRPKGSSKGSYYKPKANFEKSVKTIVRKELAHEIEEKNAITQYNNVLMQSVIPSGVVLNGQGNFFKLLPEIFQSTTGGAGSAYNERIGNEITLKEIDIHGFLNSRQDIVNLASQPQNVKLAVRVMILRAKEVNDQELLFDNMPTDTLIRFGEQTTGFGGPVSYQGLPLDSFRDINRDTFSVKYDRVHYMNGPTLFPGTTNPDVSQNASALKIFRHKLRFGKRGLKLKYSASTDTQPNNFPYFMVVGYSSMSANSVPSNNLCAMTLNISSTFTDA</sequence>
<dbReference type="InterPro" id="IPR029053">
    <property type="entry name" value="Viral_coat"/>
</dbReference>
<accession>S4TEG0</accession>
<proteinExistence type="predicted"/>
<evidence type="ECO:0000313" key="1">
    <source>
        <dbReference type="EMBL" id="AGA18249.1"/>
    </source>
</evidence>
<dbReference type="Gene3D" id="2.60.120.20">
    <property type="match status" value="1"/>
</dbReference>
<protein>
    <submittedName>
        <fullName evidence="1">Uncharacterized protein</fullName>
    </submittedName>
</protein>
<name>S4TEG0_9VIRU</name>
<dbReference type="EMBL" id="JX904081">
    <property type="protein sequence ID" value="AGA18249.1"/>
    <property type="molecule type" value="Genomic_DNA"/>
</dbReference>
<organism evidence="1">
    <name type="scientific">uncultured marine virus</name>
    <dbReference type="NCBI Taxonomy" id="186617"/>
    <lineage>
        <taxon>Viruses</taxon>
        <taxon>environmental samples</taxon>
    </lineage>
</organism>